<dbReference type="GO" id="GO:0022857">
    <property type="term" value="F:transmembrane transporter activity"/>
    <property type="evidence" value="ECO:0007669"/>
    <property type="project" value="InterPro"/>
</dbReference>
<name>A0A447PJJ5_SALET</name>
<dbReference type="Pfam" id="PF07690">
    <property type="entry name" value="MFS_1"/>
    <property type="match status" value="1"/>
</dbReference>
<evidence type="ECO:0000256" key="7">
    <source>
        <dbReference type="SAM" id="Phobius"/>
    </source>
</evidence>
<dbReference type="SUPFAM" id="SSF103473">
    <property type="entry name" value="MFS general substrate transporter"/>
    <property type="match status" value="1"/>
</dbReference>
<feature type="transmembrane region" description="Helical" evidence="7">
    <location>
        <begin position="104"/>
        <end position="130"/>
    </location>
</feature>
<feature type="transmembrane region" description="Helical" evidence="7">
    <location>
        <begin position="181"/>
        <end position="202"/>
    </location>
</feature>
<feature type="transmembrane region" description="Helical" evidence="7">
    <location>
        <begin position="24"/>
        <end position="50"/>
    </location>
</feature>
<dbReference type="InterPro" id="IPR036259">
    <property type="entry name" value="MFS_trans_sf"/>
</dbReference>
<dbReference type="Gene3D" id="1.20.1250.20">
    <property type="entry name" value="MFS general substrate transporter like domains"/>
    <property type="match status" value="2"/>
</dbReference>
<feature type="transmembrane region" description="Helical" evidence="7">
    <location>
        <begin position="62"/>
        <end position="84"/>
    </location>
</feature>
<dbReference type="EMBL" id="LR134149">
    <property type="protein sequence ID" value="VEA38319.1"/>
    <property type="molecule type" value="Genomic_DNA"/>
</dbReference>
<dbReference type="PANTHER" id="PTHR43129:SF1">
    <property type="entry name" value="FOSMIDOMYCIN RESISTANCE PROTEIN"/>
    <property type="match status" value="1"/>
</dbReference>
<keyword evidence="5 7" id="KW-1133">Transmembrane helix</keyword>
<evidence type="ECO:0000313" key="9">
    <source>
        <dbReference type="EMBL" id="VEA38319.1"/>
    </source>
</evidence>
<feature type="transmembrane region" description="Helical" evidence="7">
    <location>
        <begin position="262"/>
        <end position="282"/>
    </location>
</feature>
<feature type="transmembrane region" description="Helical" evidence="7">
    <location>
        <begin position="380"/>
        <end position="399"/>
    </location>
</feature>
<dbReference type="FunFam" id="1.20.1250.20:FF:000054">
    <property type="entry name" value="Fosmidomycin resistance protein"/>
    <property type="match status" value="1"/>
</dbReference>
<dbReference type="AlphaFoldDB" id="A0A447PJJ5"/>
<evidence type="ECO:0000256" key="4">
    <source>
        <dbReference type="ARBA" id="ARBA00022692"/>
    </source>
</evidence>
<proteinExistence type="predicted"/>
<feature type="transmembrane region" description="Helical" evidence="7">
    <location>
        <begin position="223"/>
        <end position="242"/>
    </location>
</feature>
<feature type="domain" description="Major facilitator superfamily (MFS) profile" evidence="8">
    <location>
        <begin position="26"/>
        <end position="406"/>
    </location>
</feature>
<comment type="subcellular location">
    <subcellularLocation>
        <location evidence="1">Cell inner membrane</location>
        <topology evidence="1">Multi-pass membrane protein</topology>
    </subcellularLocation>
</comment>
<keyword evidence="4 7" id="KW-0812">Transmembrane</keyword>
<feature type="transmembrane region" description="Helical" evidence="7">
    <location>
        <begin position="294"/>
        <end position="316"/>
    </location>
</feature>
<keyword evidence="6 7" id="KW-0472">Membrane</keyword>
<keyword evidence="3" id="KW-0997">Cell inner membrane</keyword>
<gene>
    <name evidence="9" type="primary">fsr</name>
    <name evidence="9" type="ORF">NCTC8272_02746</name>
</gene>
<sequence>MAMSEPTQPLAGAPAAAAKARTSFGILGAISLSHLLNDMIQSLILAIYPLLQAEFSLTFVQIGLITLTFQLASSLLQPVVGYWTDKYPMPWSLPVGMCFTLSGLVLLAMAGSFGGVLLAAALVGTGSSVFHPESSRVARMASGGRHGLAQSIFQVGGNFGSSLGPLLAAVIIAPYGKGNVAWFVLAALLAIVVLAQISRWYAAQHRIAKGKPKAIIANPLPRNKVVLAVSVLLLLIFSKYFYMASISSYYTFYLMQKFGLSIQNAQLHLFAFLFAVAAGTVIGGPVGDKIGRKYVIWGSILGVRAVYPCFTLRHAVLDGDFNGDYRLYSRVGVFRHSGVCPGAAARTHRYGFRPVFRVCLRNGRPGRSGVGLIADHTSIYLVYKICAFLPLLGILTIFLPDNRHKA</sequence>
<dbReference type="Proteomes" id="UP000277214">
    <property type="component" value="Chromosome 1"/>
</dbReference>
<evidence type="ECO:0000256" key="2">
    <source>
        <dbReference type="ARBA" id="ARBA00022475"/>
    </source>
</evidence>
<evidence type="ECO:0000256" key="5">
    <source>
        <dbReference type="ARBA" id="ARBA00022989"/>
    </source>
</evidence>
<evidence type="ECO:0000256" key="3">
    <source>
        <dbReference type="ARBA" id="ARBA00022519"/>
    </source>
</evidence>
<dbReference type="InterPro" id="IPR020846">
    <property type="entry name" value="MFS_dom"/>
</dbReference>
<dbReference type="InterPro" id="IPR011701">
    <property type="entry name" value="MFS"/>
</dbReference>
<evidence type="ECO:0000256" key="6">
    <source>
        <dbReference type="ARBA" id="ARBA00023136"/>
    </source>
</evidence>
<evidence type="ECO:0000313" key="10">
    <source>
        <dbReference type="Proteomes" id="UP000277214"/>
    </source>
</evidence>
<protein>
    <submittedName>
        <fullName evidence="9">Fosmidomycin resistance protein</fullName>
    </submittedName>
</protein>
<organism evidence="9 10">
    <name type="scientific">Salmonella enterica I</name>
    <dbReference type="NCBI Taxonomy" id="59201"/>
    <lineage>
        <taxon>Bacteria</taxon>
        <taxon>Pseudomonadati</taxon>
        <taxon>Pseudomonadota</taxon>
        <taxon>Gammaproteobacteria</taxon>
        <taxon>Enterobacterales</taxon>
        <taxon>Enterobacteriaceae</taxon>
        <taxon>Salmonella</taxon>
    </lineage>
</organism>
<evidence type="ECO:0000256" key="1">
    <source>
        <dbReference type="ARBA" id="ARBA00004429"/>
    </source>
</evidence>
<keyword evidence="2" id="KW-1003">Cell membrane</keyword>
<dbReference type="PANTHER" id="PTHR43129">
    <property type="entry name" value="FOSMIDOMYCIN RESISTANCE PROTEIN"/>
    <property type="match status" value="1"/>
</dbReference>
<dbReference type="PROSITE" id="PS50850">
    <property type="entry name" value="MFS"/>
    <property type="match status" value="1"/>
</dbReference>
<accession>A0A447PJJ5</accession>
<dbReference type="GO" id="GO:0005886">
    <property type="term" value="C:plasma membrane"/>
    <property type="evidence" value="ECO:0007669"/>
    <property type="project" value="UniProtKB-SubCell"/>
</dbReference>
<evidence type="ECO:0000259" key="8">
    <source>
        <dbReference type="PROSITE" id="PS50850"/>
    </source>
</evidence>
<reference evidence="9 10" key="1">
    <citation type="submission" date="2018-12" db="EMBL/GenBank/DDBJ databases">
        <authorList>
            <consortium name="Pathogen Informatics"/>
        </authorList>
    </citation>
    <scope>NUCLEOTIDE SEQUENCE [LARGE SCALE GENOMIC DNA]</scope>
    <source>
        <strain evidence="9 10">NCTC8272</strain>
    </source>
</reference>
<dbReference type="CDD" id="cd17478">
    <property type="entry name" value="MFS_FsR"/>
    <property type="match status" value="1"/>
</dbReference>